<sequence>MATLIILNHQPYDGSDITYNALRLVKTLHKRGEVVQIFIMNDGVDLARDNTLKPEFYDFDLVAILKELYHDGVALKVCGTCQARCGLNKNEPYFDKNIKATMQDLASWTMAADRVLTF</sequence>
<gene>
    <name evidence="1" type="ORF">M947_00325</name>
</gene>
<evidence type="ECO:0000313" key="1">
    <source>
        <dbReference type="EMBL" id="EQB40730.1"/>
    </source>
</evidence>
<organism evidence="1 2">
    <name type="scientific">Sulfurimonas hongkongensis</name>
    <dbReference type="NCBI Taxonomy" id="1172190"/>
    <lineage>
        <taxon>Bacteria</taxon>
        <taxon>Pseudomonadati</taxon>
        <taxon>Campylobacterota</taxon>
        <taxon>Epsilonproteobacteria</taxon>
        <taxon>Campylobacterales</taxon>
        <taxon>Sulfurimonadaceae</taxon>
        <taxon>Sulfurimonas</taxon>
    </lineage>
</organism>
<protein>
    <submittedName>
        <fullName evidence="1">Uncharacterized protein</fullName>
    </submittedName>
</protein>
<keyword evidence="2" id="KW-1185">Reference proteome</keyword>
<evidence type="ECO:0000313" key="2">
    <source>
        <dbReference type="Proteomes" id="UP000015520"/>
    </source>
</evidence>
<dbReference type="OrthoDB" id="9812053at2"/>
<dbReference type="RefSeq" id="WP_021286351.1">
    <property type="nucleotide sequence ID" value="NZ_AUPZ01000001.1"/>
</dbReference>
<dbReference type="Proteomes" id="UP000015520">
    <property type="component" value="Unassembled WGS sequence"/>
</dbReference>
<dbReference type="PATRIC" id="fig|1172190.3.peg.63"/>
<comment type="caution">
    <text evidence="1">The sequence shown here is derived from an EMBL/GenBank/DDBJ whole genome shotgun (WGS) entry which is preliminary data.</text>
</comment>
<reference evidence="1 2" key="1">
    <citation type="submission" date="2013-07" db="EMBL/GenBank/DDBJ databases">
        <title>Sulfurimonas hongkongensis AST-10 Genome Sequencing.</title>
        <authorList>
            <person name="Cai L."/>
            <person name="Zhang T."/>
        </authorList>
    </citation>
    <scope>NUCLEOTIDE SEQUENCE [LARGE SCALE GENOMIC DNA]</scope>
    <source>
        <strain evidence="1 2">AST-10</strain>
    </source>
</reference>
<accession>T0JI32</accession>
<dbReference type="EMBL" id="AUPZ01000001">
    <property type="protein sequence ID" value="EQB40730.1"/>
    <property type="molecule type" value="Genomic_DNA"/>
</dbReference>
<dbReference type="STRING" id="1172190.M947_00325"/>
<dbReference type="Pfam" id="PF02635">
    <property type="entry name" value="DsrE"/>
    <property type="match status" value="1"/>
</dbReference>
<name>T0JI32_9BACT</name>
<dbReference type="GO" id="GO:0005829">
    <property type="term" value="C:cytosol"/>
    <property type="evidence" value="ECO:0007669"/>
    <property type="project" value="TreeGrafter"/>
</dbReference>
<dbReference type="PANTHER" id="PTHR34874">
    <property type="entry name" value="PROTEIN YCHN"/>
    <property type="match status" value="1"/>
</dbReference>
<proteinExistence type="predicted"/>
<dbReference type="PANTHER" id="PTHR34874:SF1">
    <property type="entry name" value="PROTEIN YCHN"/>
    <property type="match status" value="1"/>
</dbReference>
<dbReference type="Gene3D" id="3.40.1260.10">
    <property type="entry name" value="DsrEFH-like"/>
    <property type="match status" value="1"/>
</dbReference>
<dbReference type="eggNOG" id="COG1553">
    <property type="taxonomic scope" value="Bacteria"/>
</dbReference>
<dbReference type="InterPro" id="IPR003787">
    <property type="entry name" value="Sulphur_relay_DsrE/F-like"/>
</dbReference>
<dbReference type="InterPro" id="IPR027396">
    <property type="entry name" value="DsrEFH-like"/>
</dbReference>
<dbReference type="AlphaFoldDB" id="T0JI32"/>
<dbReference type="SUPFAM" id="SSF75169">
    <property type="entry name" value="DsrEFH-like"/>
    <property type="match status" value="1"/>
</dbReference>